<organism evidence="2">
    <name type="scientific">Chrysotila carterae</name>
    <name type="common">Marine alga</name>
    <name type="synonym">Syracosphaera carterae</name>
    <dbReference type="NCBI Taxonomy" id="13221"/>
    <lineage>
        <taxon>Eukaryota</taxon>
        <taxon>Haptista</taxon>
        <taxon>Haptophyta</taxon>
        <taxon>Prymnesiophyceae</taxon>
        <taxon>Isochrysidales</taxon>
        <taxon>Isochrysidaceae</taxon>
        <taxon>Chrysotila</taxon>
    </lineage>
</organism>
<feature type="region of interest" description="Disordered" evidence="1">
    <location>
        <begin position="23"/>
        <end position="44"/>
    </location>
</feature>
<evidence type="ECO:0000256" key="1">
    <source>
        <dbReference type="SAM" id="MobiDB-lite"/>
    </source>
</evidence>
<proteinExistence type="predicted"/>
<name>A0A7S4B7X8_CHRCT</name>
<sequence>MAKEKEMGKSKKWRGVRQGSNKKTLLLYMPTNPPPRRQSGHRMSLGKSPCRGGCCGHFCAGKPRARWREAAACERGVARTSFGGAAYITCCTNLPIIHPCHLRMHAHLGSAASRRG</sequence>
<dbReference type="AlphaFoldDB" id="A0A7S4B7X8"/>
<gene>
    <name evidence="2" type="ORF">PCAR00345_LOCUS9936</name>
</gene>
<reference evidence="2" key="1">
    <citation type="submission" date="2021-01" db="EMBL/GenBank/DDBJ databases">
        <authorList>
            <person name="Corre E."/>
            <person name="Pelletier E."/>
            <person name="Niang G."/>
            <person name="Scheremetjew M."/>
            <person name="Finn R."/>
            <person name="Kale V."/>
            <person name="Holt S."/>
            <person name="Cochrane G."/>
            <person name="Meng A."/>
            <person name="Brown T."/>
            <person name="Cohen L."/>
        </authorList>
    </citation>
    <scope>NUCLEOTIDE SEQUENCE</scope>
    <source>
        <strain evidence="2">CCMP645</strain>
    </source>
</reference>
<accession>A0A7S4B7X8</accession>
<evidence type="ECO:0000313" key="2">
    <source>
        <dbReference type="EMBL" id="CAE0757342.1"/>
    </source>
</evidence>
<protein>
    <submittedName>
        <fullName evidence="2">Uncharacterized protein</fullName>
    </submittedName>
</protein>
<dbReference type="EMBL" id="HBIZ01016040">
    <property type="protein sequence ID" value="CAE0757342.1"/>
    <property type="molecule type" value="Transcribed_RNA"/>
</dbReference>